<name>A0ABR5FD41_9MYCO</name>
<comment type="caution">
    <text evidence="1">The sequence shown here is derived from an EMBL/GenBank/DDBJ whole genome shotgun (WGS) entry which is preliminary data.</text>
</comment>
<protein>
    <submittedName>
        <fullName evidence="1">Uncharacterized protein</fullName>
    </submittedName>
</protein>
<evidence type="ECO:0000313" key="1">
    <source>
        <dbReference type="EMBL" id="KLO27630.1"/>
    </source>
</evidence>
<dbReference type="Proteomes" id="UP000036464">
    <property type="component" value="Unassembled WGS sequence"/>
</dbReference>
<keyword evidence="2" id="KW-1185">Reference proteome</keyword>
<gene>
    <name evidence="1" type="ORF">ABW16_15330</name>
</gene>
<sequence>MAFTIHYARGDKAGYDSYDDAHAIVVRDGGLLEVTKNGEEVALYSPHYWTHVNPGEKHRTVPAR</sequence>
<accession>A0ABR5FD41</accession>
<organism evidence="1 2">
    <name type="scientific">Mycolicibacter heraklionensis</name>
    <dbReference type="NCBI Taxonomy" id="512402"/>
    <lineage>
        <taxon>Bacteria</taxon>
        <taxon>Bacillati</taxon>
        <taxon>Actinomycetota</taxon>
        <taxon>Actinomycetes</taxon>
        <taxon>Mycobacteriales</taxon>
        <taxon>Mycobacteriaceae</taxon>
        <taxon>Mycolicibacter</taxon>
    </lineage>
</organism>
<evidence type="ECO:0000313" key="2">
    <source>
        <dbReference type="Proteomes" id="UP000036464"/>
    </source>
</evidence>
<dbReference type="EMBL" id="LDPO01000013">
    <property type="protein sequence ID" value="KLO27630.1"/>
    <property type="molecule type" value="Genomic_DNA"/>
</dbReference>
<proteinExistence type="predicted"/>
<dbReference type="RefSeq" id="WP_047320054.1">
    <property type="nucleotide sequence ID" value="NZ_LDPO01000013.1"/>
</dbReference>
<reference evidence="1 2" key="1">
    <citation type="submission" date="2015-05" db="EMBL/GenBank/DDBJ databases">
        <title>Genome sequence of Mycobacterium heraklionense Davo strain.</title>
        <authorList>
            <person name="Greninger A.L."/>
            <person name="Cunningham G."/>
            <person name="Miller S."/>
        </authorList>
    </citation>
    <scope>NUCLEOTIDE SEQUENCE [LARGE SCALE GENOMIC DNA]</scope>
    <source>
        <strain evidence="1 2">Davo</strain>
    </source>
</reference>